<keyword evidence="1" id="KW-0812">Transmembrane</keyword>
<dbReference type="Proteomes" id="UP001327560">
    <property type="component" value="Chromosome 8"/>
</dbReference>
<evidence type="ECO:0008006" key="4">
    <source>
        <dbReference type="Google" id="ProtNLM"/>
    </source>
</evidence>
<keyword evidence="1" id="KW-1133">Transmembrane helix</keyword>
<feature type="transmembrane region" description="Helical" evidence="1">
    <location>
        <begin position="166"/>
        <end position="193"/>
    </location>
</feature>
<dbReference type="AlphaFoldDB" id="A0AAQ3KYL1"/>
<dbReference type="GO" id="GO:0045273">
    <property type="term" value="C:respiratory chain complex II (succinate dehydrogenase)"/>
    <property type="evidence" value="ECO:0007669"/>
    <property type="project" value="InterPro"/>
</dbReference>
<dbReference type="InterPro" id="IPR044963">
    <property type="entry name" value="SDH4"/>
</dbReference>
<name>A0AAQ3KYL1_9LILI</name>
<keyword evidence="3" id="KW-1185">Reference proteome</keyword>
<feature type="transmembrane region" description="Helical" evidence="1">
    <location>
        <begin position="213"/>
        <end position="233"/>
    </location>
</feature>
<evidence type="ECO:0000313" key="2">
    <source>
        <dbReference type="EMBL" id="WOL17427.1"/>
    </source>
</evidence>
<dbReference type="GO" id="GO:0006121">
    <property type="term" value="P:mitochondrial electron transport, succinate to ubiquinone"/>
    <property type="evidence" value="ECO:0007669"/>
    <property type="project" value="InterPro"/>
</dbReference>
<reference evidence="2 3" key="1">
    <citation type="submission" date="2023-10" db="EMBL/GenBank/DDBJ databases">
        <title>Chromosome-scale genome assembly provides insights into flower coloration mechanisms of Canna indica.</title>
        <authorList>
            <person name="Li C."/>
        </authorList>
    </citation>
    <scope>NUCLEOTIDE SEQUENCE [LARGE SCALE GENOMIC DNA]</scope>
    <source>
        <tissue evidence="2">Flower</tissue>
    </source>
</reference>
<sequence length="236" mass="26633">MSAMAYRLLGRSEALALSRRILYQCSTLIDPIASAQCFRALGTLIANPLHERGSAPVFAPLGSGKIFGAERIYSNRTYSSLHGSMELSACSFHNKAHYRKTMTRVGNMHLHNSTSDMVHGVEANPLKGKHNGCSKVMAFSPLERKSGLPSESLKVKRMELSIKATYALIPVLLLVSKTNLTTSMLVFCIYWQIYWFFKEIFLDYVHHEVTRKWVLIYFKLLLLVLAKDTILAFDLV</sequence>
<organism evidence="2 3">
    <name type="scientific">Canna indica</name>
    <name type="common">Indian-shot</name>
    <dbReference type="NCBI Taxonomy" id="4628"/>
    <lineage>
        <taxon>Eukaryota</taxon>
        <taxon>Viridiplantae</taxon>
        <taxon>Streptophyta</taxon>
        <taxon>Embryophyta</taxon>
        <taxon>Tracheophyta</taxon>
        <taxon>Spermatophyta</taxon>
        <taxon>Magnoliopsida</taxon>
        <taxon>Liliopsida</taxon>
        <taxon>Zingiberales</taxon>
        <taxon>Cannaceae</taxon>
        <taxon>Canna</taxon>
    </lineage>
</organism>
<dbReference type="EMBL" id="CP136897">
    <property type="protein sequence ID" value="WOL17427.1"/>
    <property type="molecule type" value="Genomic_DNA"/>
</dbReference>
<accession>A0AAQ3KYL1</accession>
<gene>
    <name evidence="2" type="ORF">Cni_G26219</name>
</gene>
<dbReference type="GO" id="GO:0005743">
    <property type="term" value="C:mitochondrial inner membrane"/>
    <property type="evidence" value="ECO:0007669"/>
    <property type="project" value="InterPro"/>
</dbReference>
<keyword evidence="1" id="KW-0472">Membrane</keyword>
<evidence type="ECO:0000256" key="1">
    <source>
        <dbReference type="SAM" id="Phobius"/>
    </source>
</evidence>
<protein>
    <recommendedName>
        <fullName evidence="4">Succinate dehydrogenase subunit 4</fullName>
    </recommendedName>
</protein>
<evidence type="ECO:0000313" key="3">
    <source>
        <dbReference type="Proteomes" id="UP001327560"/>
    </source>
</evidence>
<proteinExistence type="predicted"/>
<dbReference type="PANTHER" id="PTHR36358:SF1">
    <property type="entry name" value="SUCCINATE DEHYDROGENASE SUBUNIT 4, MITOCHONDRIAL"/>
    <property type="match status" value="1"/>
</dbReference>
<dbReference type="GO" id="GO:0006099">
    <property type="term" value="P:tricarboxylic acid cycle"/>
    <property type="evidence" value="ECO:0007669"/>
    <property type="project" value="InterPro"/>
</dbReference>
<dbReference type="PANTHER" id="PTHR36358">
    <property type="entry name" value="SUCCINATE DEHYDROGENASE SUBUNIT 4, MITOCHONDRIAL"/>
    <property type="match status" value="1"/>
</dbReference>